<dbReference type="OrthoDB" id="963593at2"/>
<dbReference type="PROSITE" id="PS51257">
    <property type="entry name" value="PROKAR_LIPOPROTEIN"/>
    <property type="match status" value="1"/>
</dbReference>
<keyword evidence="2" id="KW-1185">Reference proteome</keyword>
<name>E4RVK8_LEAB4</name>
<dbReference type="HOGENOM" id="CLU_1667195_0_0_10"/>
<evidence type="ECO:0000313" key="2">
    <source>
        <dbReference type="Proteomes" id="UP000007435"/>
    </source>
</evidence>
<dbReference type="AlphaFoldDB" id="E4RVK8"/>
<dbReference type="Proteomes" id="UP000007435">
    <property type="component" value="Chromosome"/>
</dbReference>
<dbReference type="EMBL" id="CP002305">
    <property type="protein sequence ID" value="ADQ17072.1"/>
    <property type="molecule type" value="Genomic_DNA"/>
</dbReference>
<evidence type="ECO:0000313" key="1">
    <source>
        <dbReference type="EMBL" id="ADQ17072.1"/>
    </source>
</evidence>
<accession>E4RVK8</accession>
<reference key="1">
    <citation type="submission" date="2010-11" db="EMBL/GenBank/DDBJ databases">
        <title>The complete genome of Leadbetterella byssophila DSM 17132.</title>
        <authorList>
            <consortium name="US DOE Joint Genome Institute (JGI-PGF)"/>
            <person name="Lucas S."/>
            <person name="Copeland A."/>
            <person name="Lapidus A."/>
            <person name="Glavina del Rio T."/>
            <person name="Dalin E."/>
            <person name="Tice H."/>
            <person name="Bruce D."/>
            <person name="Goodwin L."/>
            <person name="Pitluck S."/>
            <person name="Kyrpides N."/>
            <person name="Mavromatis K."/>
            <person name="Ivanova N."/>
            <person name="Teshima H."/>
            <person name="Brettin T."/>
            <person name="Detter J.C."/>
            <person name="Han C."/>
            <person name="Tapia R."/>
            <person name="Land M."/>
            <person name="Hauser L."/>
            <person name="Markowitz V."/>
            <person name="Cheng J.-F."/>
            <person name="Hugenholtz P."/>
            <person name="Woyke T."/>
            <person name="Wu D."/>
            <person name="Tindall B."/>
            <person name="Pomrenke H.G."/>
            <person name="Brambilla E."/>
            <person name="Klenk H.-P."/>
            <person name="Eisen J.A."/>
        </authorList>
    </citation>
    <scope>NUCLEOTIDE SEQUENCE [LARGE SCALE GENOMIC DNA]</scope>
    <source>
        <strain>DSM 17132</strain>
    </source>
</reference>
<dbReference type="KEGG" id="lby:Lbys_1353"/>
<evidence type="ECO:0008006" key="3">
    <source>
        <dbReference type="Google" id="ProtNLM"/>
    </source>
</evidence>
<proteinExistence type="predicted"/>
<sequence length="159" mass="18204">MNRLFFPTFLLIAFLFSSCFNKVEPEVSTVYVKSGDKETERSEAVSTLFEHYSKSSKDKQYYEVLSKKDGRFILNYNRIDQRLTICTDPGSGWSRQYVGITDADLEDLLVKGLSFNDLDFPKDPVIVDEVTLIVKEKELKYTKGSEMIIPKTNGKPSGY</sequence>
<gene>
    <name evidence="1" type="ordered locus">Lbys_1353</name>
</gene>
<reference evidence="1 2" key="2">
    <citation type="journal article" date="2011" name="Stand. Genomic Sci.">
        <title>Complete genome sequence of Leadbetterella byssophila type strain (4M15).</title>
        <authorList>
            <person name="Abt B."/>
            <person name="Teshima H."/>
            <person name="Lucas S."/>
            <person name="Lapidus A."/>
            <person name="Del Rio T.G."/>
            <person name="Nolan M."/>
            <person name="Tice H."/>
            <person name="Cheng J.F."/>
            <person name="Pitluck S."/>
            <person name="Liolios K."/>
            <person name="Pagani I."/>
            <person name="Ivanova N."/>
            <person name="Mavromatis K."/>
            <person name="Pati A."/>
            <person name="Tapia R."/>
            <person name="Han C."/>
            <person name="Goodwin L."/>
            <person name="Chen A."/>
            <person name="Palaniappan K."/>
            <person name="Land M."/>
            <person name="Hauser L."/>
            <person name="Chang Y.J."/>
            <person name="Jeffries C.D."/>
            <person name="Rohde M."/>
            <person name="Goker M."/>
            <person name="Tindall B.J."/>
            <person name="Detter J.C."/>
            <person name="Woyke T."/>
            <person name="Bristow J."/>
            <person name="Eisen J.A."/>
            <person name="Markowitz V."/>
            <person name="Hugenholtz P."/>
            <person name="Klenk H.P."/>
            <person name="Kyrpides N.C."/>
        </authorList>
    </citation>
    <scope>NUCLEOTIDE SEQUENCE [LARGE SCALE GENOMIC DNA]</scope>
    <source>
        <strain evidence="2">DSM 17132 / JCM 16389 / KACC 11308 / NBRC 106382 / 4M15</strain>
    </source>
</reference>
<protein>
    <recommendedName>
        <fullName evidence="3">Lipoprotein</fullName>
    </recommendedName>
</protein>
<organism evidence="1 2">
    <name type="scientific">Leadbetterella byssophila (strain DSM 17132 / JCM 16389 / KACC 11308 / NBRC 106382 / 4M15)</name>
    <dbReference type="NCBI Taxonomy" id="649349"/>
    <lineage>
        <taxon>Bacteria</taxon>
        <taxon>Pseudomonadati</taxon>
        <taxon>Bacteroidota</taxon>
        <taxon>Cytophagia</taxon>
        <taxon>Cytophagales</taxon>
        <taxon>Leadbetterellaceae</taxon>
        <taxon>Leadbetterella</taxon>
    </lineage>
</organism>
<dbReference type="RefSeq" id="WP_013408121.1">
    <property type="nucleotide sequence ID" value="NC_014655.1"/>
</dbReference>